<dbReference type="EMBL" id="MN740087">
    <property type="protein sequence ID" value="QHT87374.1"/>
    <property type="molecule type" value="Genomic_DNA"/>
</dbReference>
<proteinExistence type="predicted"/>
<evidence type="ECO:0000313" key="1">
    <source>
        <dbReference type="EMBL" id="QHT87374.1"/>
    </source>
</evidence>
<protein>
    <submittedName>
        <fullName evidence="1">Uncharacterized protein</fullName>
    </submittedName>
</protein>
<name>A0A6C0I3A6_9ZZZZ</name>
<accession>A0A6C0I3A6</accession>
<reference evidence="1" key="1">
    <citation type="journal article" date="2020" name="Nature">
        <title>Giant virus diversity and host interactions through global metagenomics.</title>
        <authorList>
            <person name="Schulz F."/>
            <person name="Roux S."/>
            <person name="Paez-Espino D."/>
            <person name="Jungbluth S."/>
            <person name="Walsh D.A."/>
            <person name="Denef V.J."/>
            <person name="McMahon K.D."/>
            <person name="Konstantinidis K.T."/>
            <person name="Eloe-Fadrosh E.A."/>
            <person name="Kyrpides N.C."/>
            <person name="Woyke T."/>
        </authorList>
    </citation>
    <scope>NUCLEOTIDE SEQUENCE</scope>
    <source>
        <strain evidence="1">GVMAG-M-3300023184-190</strain>
    </source>
</reference>
<dbReference type="AlphaFoldDB" id="A0A6C0I3A6"/>
<sequence>MAKTIEMTHMDITVLWRYPKPKGRNDPSSLYRRLGFIR</sequence>
<organism evidence="1">
    <name type="scientific">viral metagenome</name>
    <dbReference type="NCBI Taxonomy" id="1070528"/>
    <lineage>
        <taxon>unclassified sequences</taxon>
        <taxon>metagenomes</taxon>
        <taxon>organismal metagenomes</taxon>
    </lineage>
</organism>